<evidence type="ECO:0000256" key="6">
    <source>
        <dbReference type="SAM" id="Phobius"/>
    </source>
</evidence>
<comment type="subcellular location">
    <subcellularLocation>
        <location evidence="1">Membrane</location>
        <topology evidence="1">Single-pass membrane protein</topology>
    </subcellularLocation>
</comment>
<dbReference type="InterPro" id="IPR058781">
    <property type="entry name" value="HH_AprE-like"/>
</dbReference>
<dbReference type="PANTHER" id="PTHR30386">
    <property type="entry name" value="MEMBRANE FUSION SUBUNIT OF EMRAB-TOLC MULTIDRUG EFFLUX PUMP"/>
    <property type="match status" value="1"/>
</dbReference>
<proteinExistence type="predicted"/>
<feature type="transmembrane region" description="Helical" evidence="6">
    <location>
        <begin position="20"/>
        <end position="39"/>
    </location>
</feature>
<dbReference type="PANTHER" id="PTHR30386:SF26">
    <property type="entry name" value="TRANSPORT PROTEIN COMB"/>
    <property type="match status" value="1"/>
</dbReference>
<dbReference type="EMBL" id="VFIY01000009">
    <property type="protein sequence ID" value="TPD60026.1"/>
    <property type="molecule type" value="Genomic_DNA"/>
</dbReference>
<accession>A0A501PJZ7</accession>
<keyword evidence="2 6" id="KW-0812">Transmembrane</keyword>
<dbReference type="Pfam" id="PF25994">
    <property type="entry name" value="HH_AprE"/>
    <property type="match status" value="1"/>
</dbReference>
<evidence type="ECO:0000259" key="7">
    <source>
        <dbReference type="Pfam" id="PF25994"/>
    </source>
</evidence>
<dbReference type="SUPFAM" id="SSF111369">
    <property type="entry name" value="HlyD-like secretion proteins"/>
    <property type="match status" value="1"/>
</dbReference>
<organism evidence="9 10">
    <name type="scientific">Emcibacter nanhaiensis</name>
    <dbReference type="NCBI Taxonomy" id="1505037"/>
    <lineage>
        <taxon>Bacteria</taxon>
        <taxon>Pseudomonadati</taxon>
        <taxon>Pseudomonadota</taxon>
        <taxon>Alphaproteobacteria</taxon>
        <taxon>Emcibacterales</taxon>
        <taxon>Emcibacteraceae</taxon>
        <taxon>Emcibacter</taxon>
    </lineage>
</organism>
<evidence type="ECO:0000256" key="5">
    <source>
        <dbReference type="SAM" id="Coils"/>
    </source>
</evidence>
<evidence type="ECO:0000256" key="3">
    <source>
        <dbReference type="ARBA" id="ARBA00022989"/>
    </source>
</evidence>
<evidence type="ECO:0000256" key="1">
    <source>
        <dbReference type="ARBA" id="ARBA00004167"/>
    </source>
</evidence>
<comment type="caution">
    <text evidence="9">The sequence shown here is derived from an EMBL/GenBank/DDBJ whole genome shotgun (WGS) entry which is preliminary data.</text>
</comment>
<gene>
    <name evidence="9" type="ORF">FIV46_09485</name>
</gene>
<feature type="domain" description="AprE-like long alpha-helical hairpin" evidence="7">
    <location>
        <begin position="94"/>
        <end position="169"/>
    </location>
</feature>
<dbReference type="Proteomes" id="UP000319148">
    <property type="component" value="Unassembled WGS sequence"/>
</dbReference>
<evidence type="ECO:0000259" key="8">
    <source>
        <dbReference type="Pfam" id="PF26002"/>
    </source>
</evidence>
<evidence type="ECO:0000256" key="2">
    <source>
        <dbReference type="ARBA" id="ARBA00022692"/>
    </source>
</evidence>
<feature type="domain" description="AprE-like beta-barrel" evidence="8">
    <location>
        <begin position="277"/>
        <end position="375"/>
    </location>
</feature>
<keyword evidence="5" id="KW-0175">Coiled coil</keyword>
<dbReference type="RefSeq" id="WP_139940690.1">
    <property type="nucleotide sequence ID" value="NZ_JBHSYP010000009.1"/>
</dbReference>
<dbReference type="Gene3D" id="2.40.30.170">
    <property type="match status" value="1"/>
</dbReference>
<keyword evidence="10" id="KW-1185">Reference proteome</keyword>
<dbReference type="Gene3D" id="2.40.50.100">
    <property type="match status" value="1"/>
</dbReference>
<keyword evidence="3 6" id="KW-1133">Transmembrane helix</keyword>
<evidence type="ECO:0000313" key="9">
    <source>
        <dbReference type="EMBL" id="TPD60026.1"/>
    </source>
</evidence>
<dbReference type="InterPro" id="IPR050739">
    <property type="entry name" value="MFP"/>
</dbReference>
<evidence type="ECO:0000313" key="10">
    <source>
        <dbReference type="Proteomes" id="UP000319148"/>
    </source>
</evidence>
<reference evidence="10" key="1">
    <citation type="submission" date="2019-06" db="EMBL/GenBank/DDBJ databases">
        <title>The complete genome of Emcibacter congregatus ZYLT.</title>
        <authorList>
            <person name="Zhao Z."/>
        </authorList>
    </citation>
    <scope>NUCLEOTIDE SEQUENCE [LARGE SCALE GENOMIC DNA]</scope>
    <source>
        <strain evidence="10">MCCC 1A06723</strain>
    </source>
</reference>
<keyword evidence="4 6" id="KW-0472">Membrane</keyword>
<dbReference type="GO" id="GO:0016020">
    <property type="term" value="C:membrane"/>
    <property type="evidence" value="ECO:0007669"/>
    <property type="project" value="UniProtKB-SubCell"/>
</dbReference>
<evidence type="ECO:0000256" key="4">
    <source>
        <dbReference type="ARBA" id="ARBA00023136"/>
    </source>
</evidence>
<name>A0A501PJZ7_9PROT</name>
<protein>
    <submittedName>
        <fullName evidence="9">HlyD family efflux transporter periplasmic adaptor subunit</fullName>
    </submittedName>
</protein>
<dbReference type="InterPro" id="IPR058982">
    <property type="entry name" value="Beta-barrel_AprE"/>
</dbReference>
<dbReference type="AlphaFoldDB" id="A0A501PJZ7"/>
<dbReference type="Pfam" id="PF26002">
    <property type="entry name" value="Beta-barrel_AprE"/>
    <property type="match status" value="1"/>
</dbReference>
<feature type="coiled-coil region" evidence="5">
    <location>
        <begin position="141"/>
        <end position="168"/>
    </location>
</feature>
<dbReference type="OrthoDB" id="9810980at2"/>
<sequence length="398" mass="44615">MSSSISLSRKNDSTALGREYWLLLVIFAGLIALVGWASMSKIAQTSRAQGQVIARSRTQMIQSANDGVIEKLLVFEGDKVRKGQILVRLDRTQAEAAVEDSLAKVAALRAHLVRLRAEVFGRELAFPPEVTRYEEFVENQTQLYKARLRALDEEISALNRNLELVREEILISQKLVRDGDVGKIELLRLQQREAELQGAVSNRRNKYFADSQAEMTKAEEQLASEEQILAERNEILNRTEIKASSDGVVRRIYFTTPGAKLRPGDVVLELVPTDSDLVIEAKLSPADMAKVRAGLPAYFKVDAYDYSIYGSFKTEVIYISPDALSEKAPTGEQIFYQVWLKVDKSDLLAWQESQRQGKLVDIKPGMTGTVEINTGERTVLSYIAKPIVKTMSESLSER</sequence>
<dbReference type="PRINTS" id="PR01490">
    <property type="entry name" value="RTXTOXIND"/>
</dbReference>